<dbReference type="Gramene" id="OMO58041">
    <property type="protein sequence ID" value="OMO58041"/>
    <property type="gene ID" value="CCACVL1_25611"/>
</dbReference>
<dbReference type="UniPathway" id="UPA00109">
    <property type="reaction ID" value="UER00188"/>
</dbReference>
<feature type="domain" description="MRH" evidence="22">
    <location>
        <begin position="760"/>
        <end position="855"/>
    </location>
</feature>
<dbReference type="FunFam" id="2.40.33.10:FF:000001">
    <property type="entry name" value="Pyruvate kinase"/>
    <property type="match status" value="1"/>
</dbReference>
<dbReference type="Gene3D" id="3.20.20.60">
    <property type="entry name" value="Phosphoenolpyruvate-binding domains"/>
    <property type="match status" value="1"/>
</dbReference>
<feature type="compositionally biased region" description="Basic and acidic residues" evidence="21">
    <location>
        <begin position="633"/>
        <end position="652"/>
    </location>
</feature>
<comment type="similarity">
    <text evidence="5 20">Belongs to the pyruvate kinase family.</text>
</comment>
<keyword evidence="11" id="KW-0547">Nucleotide-binding</keyword>
<evidence type="ECO:0000256" key="2">
    <source>
        <dbReference type="ARBA" id="ARBA00001958"/>
    </source>
</evidence>
<evidence type="ECO:0000256" key="6">
    <source>
        <dbReference type="ARBA" id="ARBA00011881"/>
    </source>
</evidence>
<dbReference type="PROSITE" id="PS00110">
    <property type="entry name" value="PYRUVATE_KINASE"/>
    <property type="match status" value="1"/>
</dbReference>
<feature type="region of interest" description="Disordered" evidence="21">
    <location>
        <begin position="233"/>
        <end position="254"/>
    </location>
</feature>
<comment type="subcellular location">
    <subcellularLocation>
        <location evidence="3">Cytoplasm</location>
    </subcellularLocation>
</comment>
<dbReference type="Gene3D" id="3.40.1380.20">
    <property type="entry name" value="Pyruvate kinase, C-terminal domain"/>
    <property type="match status" value="1"/>
</dbReference>
<comment type="caution">
    <text evidence="23">The sequence shown here is derived from an EMBL/GenBank/DDBJ whole genome shotgun (WGS) entry which is preliminary data.</text>
</comment>
<feature type="compositionally biased region" description="Basic and acidic residues" evidence="21">
    <location>
        <begin position="593"/>
        <end position="610"/>
    </location>
</feature>
<feature type="compositionally biased region" description="Polar residues" evidence="21">
    <location>
        <begin position="1"/>
        <end position="12"/>
    </location>
</feature>
<evidence type="ECO:0000259" key="22">
    <source>
        <dbReference type="PROSITE" id="PS51914"/>
    </source>
</evidence>
<dbReference type="InterPro" id="IPR011037">
    <property type="entry name" value="Pyrv_Knase-like_insert_dom_sf"/>
</dbReference>
<evidence type="ECO:0000256" key="10">
    <source>
        <dbReference type="ARBA" id="ARBA00022729"/>
    </source>
</evidence>
<keyword evidence="17" id="KW-1015">Disulfide bond</keyword>
<dbReference type="GO" id="GO:0000287">
    <property type="term" value="F:magnesium ion binding"/>
    <property type="evidence" value="ECO:0007669"/>
    <property type="project" value="InterPro"/>
</dbReference>
<evidence type="ECO:0000256" key="1">
    <source>
        <dbReference type="ARBA" id="ARBA00001946"/>
    </source>
</evidence>
<dbReference type="SUPFAM" id="SSF52935">
    <property type="entry name" value="PK C-terminal domain-like"/>
    <property type="match status" value="1"/>
</dbReference>
<dbReference type="FunFam" id="3.40.1380.20:FF:000005">
    <property type="entry name" value="Pyruvate kinase"/>
    <property type="match status" value="1"/>
</dbReference>
<dbReference type="GO" id="GO:0006950">
    <property type="term" value="P:response to stress"/>
    <property type="evidence" value="ECO:0007669"/>
    <property type="project" value="UniProtKB-ARBA"/>
</dbReference>
<feature type="compositionally biased region" description="Basic and acidic residues" evidence="21">
    <location>
        <begin position="547"/>
        <end position="566"/>
    </location>
</feature>
<evidence type="ECO:0000256" key="7">
    <source>
        <dbReference type="ARBA" id="ARBA00022490"/>
    </source>
</evidence>
<evidence type="ECO:0000256" key="21">
    <source>
        <dbReference type="SAM" id="MobiDB-lite"/>
    </source>
</evidence>
<evidence type="ECO:0000256" key="4">
    <source>
        <dbReference type="ARBA" id="ARBA00004997"/>
    </source>
</evidence>
<protein>
    <recommendedName>
        <fullName evidence="20">Pyruvate kinase</fullName>
        <ecNumber evidence="20">2.7.1.40</ecNumber>
    </recommendedName>
</protein>
<dbReference type="GO" id="GO:0005524">
    <property type="term" value="F:ATP binding"/>
    <property type="evidence" value="ECO:0007669"/>
    <property type="project" value="UniProtKB-KW"/>
</dbReference>
<comment type="pathway">
    <text evidence="4 20">Carbohydrate degradation; glycolysis; pyruvate from D-glyceraldehyde 3-phosphate: step 5/5.</text>
</comment>
<name>A0A1R3GIZ6_COCAP</name>
<evidence type="ECO:0000256" key="5">
    <source>
        <dbReference type="ARBA" id="ARBA00008663"/>
    </source>
</evidence>
<dbReference type="CDD" id="cd00288">
    <property type="entry name" value="Pyruvate_Kinase"/>
    <property type="match status" value="1"/>
</dbReference>
<evidence type="ECO:0000256" key="15">
    <source>
        <dbReference type="ARBA" id="ARBA00022958"/>
    </source>
</evidence>
<feature type="compositionally biased region" description="Basic and acidic residues" evidence="21">
    <location>
        <begin position="575"/>
        <end position="585"/>
    </location>
</feature>
<feature type="compositionally biased region" description="Low complexity" evidence="21">
    <location>
        <begin position="31"/>
        <end position="47"/>
    </location>
</feature>
<keyword evidence="13" id="KW-0067">ATP-binding</keyword>
<dbReference type="PRINTS" id="PR01050">
    <property type="entry name" value="PYRUVTKNASE"/>
</dbReference>
<dbReference type="Proteomes" id="UP000188268">
    <property type="component" value="Unassembled WGS sequence"/>
</dbReference>
<evidence type="ECO:0000313" key="23">
    <source>
        <dbReference type="EMBL" id="OMO58041.1"/>
    </source>
</evidence>
<dbReference type="PANTHER" id="PTHR11817">
    <property type="entry name" value="PYRUVATE KINASE"/>
    <property type="match status" value="1"/>
</dbReference>
<dbReference type="NCBIfam" id="NF004491">
    <property type="entry name" value="PRK05826.1"/>
    <property type="match status" value="1"/>
</dbReference>
<feature type="region of interest" description="Disordered" evidence="21">
    <location>
        <begin position="102"/>
        <end position="155"/>
    </location>
</feature>
<keyword evidence="8 20" id="KW-0808">Transferase</keyword>
<keyword evidence="15" id="KW-0630">Potassium</keyword>
<feature type="region of interest" description="Disordered" evidence="21">
    <location>
        <begin position="1"/>
        <end position="88"/>
    </location>
</feature>
<dbReference type="InterPro" id="IPR040442">
    <property type="entry name" value="Pyrv_kinase-like_dom_sf"/>
</dbReference>
<dbReference type="GO" id="GO:0005737">
    <property type="term" value="C:cytoplasm"/>
    <property type="evidence" value="ECO:0007669"/>
    <property type="project" value="UniProtKB-SubCell"/>
</dbReference>
<dbReference type="InterPro" id="IPR044865">
    <property type="entry name" value="MRH_dom"/>
</dbReference>
<feature type="compositionally biased region" description="Basic residues" evidence="21">
    <location>
        <begin position="115"/>
        <end position="125"/>
    </location>
</feature>
<keyword evidence="12 20" id="KW-0418">Kinase</keyword>
<dbReference type="InterPro" id="IPR015795">
    <property type="entry name" value="Pyrv_Knase_C"/>
</dbReference>
<dbReference type="Gene3D" id="2.70.130.10">
    <property type="entry name" value="Mannose-6-phosphate receptor binding domain"/>
    <property type="match status" value="1"/>
</dbReference>
<keyword evidence="16 20" id="KW-0324">Glycolysis</keyword>
<dbReference type="InterPro" id="IPR018209">
    <property type="entry name" value="Pyrv_Knase_AS"/>
</dbReference>
<dbReference type="STRING" id="210143.A0A1R3GIZ6"/>
<dbReference type="EC" id="2.7.1.40" evidence="20"/>
<dbReference type="SUPFAM" id="SSF50800">
    <property type="entry name" value="PK beta-barrel domain-like"/>
    <property type="match status" value="1"/>
</dbReference>
<feature type="region of interest" description="Disordered" evidence="21">
    <location>
        <begin position="167"/>
        <end position="194"/>
    </location>
</feature>
<dbReference type="FunFam" id="3.20.20.60:FF:000001">
    <property type="entry name" value="Pyruvate kinase"/>
    <property type="match status" value="1"/>
</dbReference>
<dbReference type="Pfam" id="PF12999">
    <property type="entry name" value="PRKCSH-like"/>
    <property type="match status" value="1"/>
</dbReference>
<keyword evidence="9" id="KW-0479">Metal-binding</keyword>
<dbReference type="NCBIfam" id="TIGR01064">
    <property type="entry name" value="pyruv_kin"/>
    <property type="match status" value="1"/>
</dbReference>
<evidence type="ECO:0000256" key="13">
    <source>
        <dbReference type="ARBA" id="ARBA00022840"/>
    </source>
</evidence>
<evidence type="ECO:0000256" key="18">
    <source>
        <dbReference type="ARBA" id="ARBA00023317"/>
    </source>
</evidence>
<evidence type="ECO:0000256" key="8">
    <source>
        <dbReference type="ARBA" id="ARBA00022679"/>
    </source>
</evidence>
<evidence type="ECO:0000256" key="9">
    <source>
        <dbReference type="ARBA" id="ARBA00022723"/>
    </source>
</evidence>
<proteinExistence type="inferred from homology"/>
<evidence type="ECO:0000313" key="24">
    <source>
        <dbReference type="Proteomes" id="UP000188268"/>
    </source>
</evidence>
<reference evidence="23 24" key="1">
    <citation type="submission" date="2013-09" db="EMBL/GenBank/DDBJ databases">
        <title>Corchorus capsularis genome sequencing.</title>
        <authorList>
            <person name="Alam M."/>
            <person name="Haque M.S."/>
            <person name="Islam M.S."/>
            <person name="Emdad E.M."/>
            <person name="Islam M.M."/>
            <person name="Ahmed B."/>
            <person name="Halim A."/>
            <person name="Hossen Q.M.M."/>
            <person name="Hossain M.Z."/>
            <person name="Ahmed R."/>
            <person name="Khan M.M."/>
            <person name="Islam R."/>
            <person name="Rashid M.M."/>
            <person name="Khan S.A."/>
            <person name="Rahman M.S."/>
            <person name="Alam M."/>
        </authorList>
    </citation>
    <scope>NUCLEOTIDE SEQUENCE [LARGE SCALE GENOMIC DNA]</scope>
    <source>
        <strain evidence="24">cv. CVL-1</strain>
        <tissue evidence="23">Whole seedling</tissue>
    </source>
</reference>
<evidence type="ECO:0000256" key="11">
    <source>
        <dbReference type="ARBA" id="ARBA00022741"/>
    </source>
</evidence>
<dbReference type="InterPro" id="IPR015806">
    <property type="entry name" value="Pyrv_Knase_insert_dom_sf"/>
</dbReference>
<dbReference type="InterPro" id="IPR028146">
    <property type="entry name" value="PRKCSH_N"/>
</dbReference>
<keyword evidence="14 20" id="KW-0460">Magnesium</keyword>
<dbReference type="PROSITE" id="PS51914">
    <property type="entry name" value="MRH"/>
    <property type="match status" value="1"/>
</dbReference>
<evidence type="ECO:0000256" key="12">
    <source>
        <dbReference type="ARBA" id="ARBA00022777"/>
    </source>
</evidence>
<dbReference type="InterPro" id="IPR036607">
    <property type="entry name" value="PRKCSH"/>
</dbReference>
<evidence type="ECO:0000256" key="14">
    <source>
        <dbReference type="ARBA" id="ARBA00022842"/>
    </source>
</evidence>
<evidence type="ECO:0000256" key="20">
    <source>
        <dbReference type="RuleBase" id="RU000504"/>
    </source>
</evidence>
<keyword evidence="24" id="KW-1185">Reference proteome</keyword>
<dbReference type="InterPro" id="IPR009011">
    <property type="entry name" value="Man6P_isomerase_rcpt-bd_dom_sf"/>
</dbReference>
<dbReference type="NCBIfam" id="NF004978">
    <property type="entry name" value="PRK06354.1"/>
    <property type="match status" value="1"/>
</dbReference>
<dbReference type="OrthoDB" id="108365at2759"/>
<comment type="subunit">
    <text evidence="6">Homotetramer.</text>
</comment>
<evidence type="ECO:0000256" key="16">
    <source>
        <dbReference type="ARBA" id="ARBA00023152"/>
    </source>
</evidence>
<dbReference type="SUPFAM" id="SSF51621">
    <property type="entry name" value="Phosphoenolpyruvate/pyruvate domain"/>
    <property type="match status" value="1"/>
</dbReference>
<accession>A0A1R3GIZ6</accession>
<dbReference type="Gene3D" id="2.40.33.10">
    <property type="entry name" value="PK beta-barrel domain-like"/>
    <property type="match status" value="1"/>
</dbReference>
<gene>
    <name evidence="23" type="ORF">CCACVL1_25611</name>
</gene>
<comment type="cofactor">
    <cofactor evidence="2">
        <name>K(+)</name>
        <dbReference type="ChEBI" id="CHEBI:29103"/>
    </cofactor>
</comment>
<evidence type="ECO:0000256" key="17">
    <source>
        <dbReference type="ARBA" id="ARBA00023157"/>
    </source>
</evidence>
<sequence length="1437" mass="157507">MESSSATVNEPRSASPPPNSQNPTPELHTDPNSQIPSSSQPTQNTTTASVNARKTLPAAINKATKGASSSSATGSAAGYGPARVKAKASACPAVMATATVTARPASQDHCPNQKQKVKGKQKQPWKHPGVSFADSDGRLYGQMGIGRTSPLSKSKGTKFMVGKKFVPSNSIGASGSKGKKNQPPAAPNYKPSKKRMAGLGICPETGRFITSLGEPSQKSACVGNIQKKARTNADSLNDGASSRTDMGPKEGCDETSEWTVAPLVRDSFSMIGSAVGGTTSAFYGFNHVMPIVRRWVKGPMWVHFLIGAPPVIVFSSACAGLTGGAVPALAQLASSSYHAAFSSSSLPPSSPEDKMHNKSRTSSTFEQELHCGSGTILVYNLIKNEDYFKGEIINCKNGSKKFTRTQLNDDFCDCPDGTDEPGTSACPLGKFYCRNAGHSPSLLFSSRVNDGICDCCDGSDEYDGKVKCPNTCWEAGNVARDNLKKKIEMYHEGVALRKQEIQKAKQAIARDNVELLGLKNEKEVLQKLVKQLEEQIQKLEQKERLEKEEKMKDAFTENVENEKSGPEENVVSQKEALKISHDEKMGISGKTLSDQKEKESTEGLSREELGRLVASRWTGKKTEDQVGEINTGKSDKEESADDDHQEKGRNDAGAEDSVSGNTGHSSVNFNMKLEYHEKSTGTEILSHQSWLDKIQEAGQNLLQSVNLFSAHVANLDLYQVRNEYKNYTARLSDIEPRILSLTEKFKYDFGIEKEFYLFYDSCFESKQDKYVYKVCPFKRATQEEGSSETRLGNWEKFGNSYRMMLFTNGERCWNGPDRSLKVKLRCGLKTELTGVDEPSRCEYVALLYTPALCLEQKLKLYFIPKSGPETRSRLQLRQINQTSFCLTSSNCYNFFQLFISFLRLRTRNKIFVVPSRLLGVRISRKQLNGESMSGVIRAMENVLSKAEAMVRPKTKIVCTLGPASRSVEMIERLLKAGMNVARFNFSHGSHAYHQETLDNLRTAMNNTGILCAVMLDTKGPEIRTGFLKDEKPIQITQGKNITITTDYSIKGDENLISMSYKKLAEDLKPGSVILCSDGTITFTVLDCDKEAGLVHCRCENSAVLGERKNVNLPGVVVDLPTLKEKDKEDILQWGVPNKIDMIALSFVRKGSDLVEVRKLLGEHAKNILLMSKVENQEGVANFDDILANSDAFMVARGDLGMEIPIEKIFLAQKLMIRKANILGKPVVTATQMLESMIKSPRPTRAEATDVANAVLDGTDCVMLSGETAAGAYPDIAVQTMASICVEAEKFINYGDLFKRIMETAPMPMSPLESLASSAVRTANCIKAALILVLTKGGVTAKLVSKYRPSMPILSLVMPEIATDSLEWSCSDEAPARHCLIYRGLVPVLSSGSAKASYDESTEESIKFALEYAKANGLCREGDSIVALHPSVIKILTV</sequence>
<dbReference type="Pfam" id="PF00224">
    <property type="entry name" value="PK"/>
    <property type="match status" value="1"/>
</dbReference>
<dbReference type="Pfam" id="PF13015">
    <property type="entry name" value="PRKCSH_1"/>
    <property type="match status" value="1"/>
</dbReference>
<keyword evidence="7" id="KW-0963">Cytoplasm</keyword>
<dbReference type="InterPro" id="IPR015793">
    <property type="entry name" value="Pyrv_Knase_brl"/>
</dbReference>
<dbReference type="GO" id="GO:0004743">
    <property type="term" value="F:pyruvate kinase activity"/>
    <property type="evidence" value="ECO:0007669"/>
    <property type="project" value="UniProtKB-EC"/>
</dbReference>
<evidence type="ECO:0000256" key="19">
    <source>
        <dbReference type="ARBA" id="ARBA00048152"/>
    </source>
</evidence>
<dbReference type="EMBL" id="AWWV01014261">
    <property type="protein sequence ID" value="OMO58041.1"/>
    <property type="molecule type" value="Genomic_DNA"/>
</dbReference>
<keyword evidence="18 23" id="KW-0670">Pyruvate</keyword>
<organism evidence="23 24">
    <name type="scientific">Corchorus capsularis</name>
    <name type="common">Jute</name>
    <dbReference type="NCBI Taxonomy" id="210143"/>
    <lineage>
        <taxon>Eukaryota</taxon>
        <taxon>Viridiplantae</taxon>
        <taxon>Streptophyta</taxon>
        <taxon>Embryophyta</taxon>
        <taxon>Tracheophyta</taxon>
        <taxon>Spermatophyta</taxon>
        <taxon>Magnoliopsida</taxon>
        <taxon>eudicotyledons</taxon>
        <taxon>Gunneridae</taxon>
        <taxon>Pentapetalae</taxon>
        <taxon>rosids</taxon>
        <taxon>malvids</taxon>
        <taxon>Malvales</taxon>
        <taxon>Malvaceae</taxon>
        <taxon>Grewioideae</taxon>
        <taxon>Apeibeae</taxon>
        <taxon>Corchorus</taxon>
    </lineage>
</organism>
<feature type="compositionally biased region" description="Polar residues" evidence="21">
    <location>
        <begin position="233"/>
        <end position="244"/>
    </location>
</feature>
<dbReference type="InterPro" id="IPR001697">
    <property type="entry name" value="Pyr_Knase"/>
</dbReference>
<comment type="catalytic activity">
    <reaction evidence="19 20">
        <text>pyruvate + ATP = phosphoenolpyruvate + ADP + H(+)</text>
        <dbReference type="Rhea" id="RHEA:18157"/>
        <dbReference type="ChEBI" id="CHEBI:15361"/>
        <dbReference type="ChEBI" id="CHEBI:15378"/>
        <dbReference type="ChEBI" id="CHEBI:30616"/>
        <dbReference type="ChEBI" id="CHEBI:58702"/>
        <dbReference type="ChEBI" id="CHEBI:456216"/>
        <dbReference type="EC" id="2.7.1.40"/>
    </reaction>
</comment>
<dbReference type="InterPro" id="IPR036918">
    <property type="entry name" value="Pyrv_Knase_C_sf"/>
</dbReference>
<feature type="region of interest" description="Disordered" evidence="21">
    <location>
        <begin position="547"/>
        <end position="665"/>
    </location>
</feature>
<dbReference type="Pfam" id="PF02887">
    <property type="entry name" value="PK_C"/>
    <property type="match status" value="1"/>
</dbReference>
<dbReference type="SUPFAM" id="SSF50911">
    <property type="entry name" value="Mannose 6-phosphate receptor domain"/>
    <property type="match status" value="1"/>
</dbReference>
<feature type="compositionally biased region" description="Low complexity" evidence="21">
    <location>
        <begin position="62"/>
        <end position="78"/>
    </location>
</feature>
<dbReference type="GO" id="GO:0030955">
    <property type="term" value="F:potassium ion binding"/>
    <property type="evidence" value="ECO:0007669"/>
    <property type="project" value="InterPro"/>
</dbReference>
<dbReference type="GO" id="GO:0016301">
    <property type="term" value="F:kinase activity"/>
    <property type="evidence" value="ECO:0007669"/>
    <property type="project" value="UniProtKB-KW"/>
</dbReference>
<evidence type="ECO:0000256" key="3">
    <source>
        <dbReference type="ARBA" id="ARBA00004496"/>
    </source>
</evidence>
<comment type="cofactor">
    <cofactor evidence="1">
        <name>Mg(2+)</name>
        <dbReference type="ChEBI" id="CHEBI:18420"/>
    </cofactor>
</comment>
<keyword evidence="10" id="KW-0732">Signal</keyword>
<dbReference type="InterPro" id="IPR015813">
    <property type="entry name" value="Pyrv/PenolPyrv_kinase-like_dom"/>
</dbReference>